<sequence length="116" mass="12748">MYYCIAAIHTDASLTQVGERQMSHADERGGRLCLSVARSALSLALQALNGTSQSEGLSKNYSDIHKTLHDCRRRKRMKASEQINDGVSILAAEATEAMQVDNLIAFISMLDCMDID</sequence>
<dbReference type="OrthoDB" id="8240057at2759"/>
<evidence type="ECO:0000313" key="1">
    <source>
        <dbReference type="EMBL" id="GBP30910.1"/>
    </source>
</evidence>
<name>A0A4C1UXD9_EUMVA</name>
<gene>
    <name evidence="1" type="ORF">EVAR_28550_1</name>
</gene>
<accession>A0A4C1UXD9</accession>
<dbReference type="AlphaFoldDB" id="A0A4C1UXD9"/>
<dbReference type="EMBL" id="BGZK01000239">
    <property type="protein sequence ID" value="GBP30910.1"/>
    <property type="molecule type" value="Genomic_DNA"/>
</dbReference>
<organism evidence="1 2">
    <name type="scientific">Eumeta variegata</name>
    <name type="common">Bagworm moth</name>
    <name type="synonym">Eumeta japonica</name>
    <dbReference type="NCBI Taxonomy" id="151549"/>
    <lineage>
        <taxon>Eukaryota</taxon>
        <taxon>Metazoa</taxon>
        <taxon>Ecdysozoa</taxon>
        <taxon>Arthropoda</taxon>
        <taxon>Hexapoda</taxon>
        <taxon>Insecta</taxon>
        <taxon>Pterygota</taxon>
        <taxon>Neoptera</taxon>
        <taxon>Endopterygota</taxon>
        <taxon>Lepidoptera</taxon>
        <taxon>Glossata</taxon>
        <taxon>Ditrysia</taxon>
        <taxon>Tineoidea</taxon>
        <taxon>Psychidae</taxon>
        <taxon>Oiketicinae</taxon>
        <taxon>Eumeta</taxon>
    </lineage>
</organism>
<evidence type="ECO:0000313" key="2">
    <source>
        <dbReference type="Proteomes" id="UP000299102"/>
    </source>
</evidence>
<reference evidence="1 2" key="1">
    <citation type="journal article" date="2019" name="Commun. Biol.">
        <title>The bagworm genome reveals a unique fibroin gene that provides high tensile strength.</title>
        <authorList>
            <person name="Kono N."/>
            <person name="Nakamura H."/>
            <person name="Ohtoshi R."/>
            <person name="Tomita M."/>
            <person name="Numata K."/>
            <person name="Arakawa K."/>
        </authorList>
    </citation>
    <scope>NUCLEOTIDE SEQUENCE [LARGE SCALE GENOMIC DNA]</scope>
</reference>
<dbReference type="Proteomes" id="UP000299102">
    <property type="component" value="Unassembled WGS sequence"/>
</dbReference>
<proteinExistence type="predicted"/>
<comment type="caution">
    <text evidence="1">The sequence shown here is derived from an EMBL/GenBank/DDBJ whole genome shotgun (WGS) entry which is preliminary data.</text>
</comment>
<keyword evidence="2" id="KW-1185">Reference proteome</keyword>
<protein>
    <submittedName>
        <fullName evidence="1">Uncharacterized protein</fullName>
    </submittedName>
</protein>